<protein>
    <submittedName>
        <fullName evidence="1">Uncharacterized protein</fullName>
    </submittedName>
</protein>
<dbReference type="EMBL" id="LDQC01000038">
    <property type="protein sequence ID" value="KTR07756.1"/>
    <property type="molecule type" value="Genomic_DNA"/>
</dbReference>
<gene>
    <name evidence="1" type="ORF">NS184_07255</name>
</gene>
<proteinExistence type="predicted"/>
<name>A0A175RVQ0_9MICO</name>
<sequence>MLEDFETAALGSGVRSVRFLVAAEDRTLTGVVTYAFDVAGIVVRVSYADTDLTRLTELADPVDRFVSALRLQYGGPAAVVPK</sequence>
<dbReference type="PATRIC" id="fig|33881.3.peg.1757"/>
<organism evidence="1 2">
    <name type="scientific">Curtobacterium luteum</name>
    <dbReference type="NCBI Taxonomy" id="33881"/>
    <lineage>
        <taxon>Bacteria</taxon>
        <taxon>Bacillati</taxon>
        <taxon>Actinomycetota</taxon>
        <taxon>Actinomycetes</taxon>
        <taxon>Micrococcales</taxon>
        <taxon>Microbacteriaceae</taxon>
        <taxon>Curtobacterium</taxon>
    </lineage>
</organism>
<dbReference type="Proteomes" id="UP000078252">
    <property type="component" value="Unassembled WGS sequence"/>
</dbReference>
<evidence type="ECO:0000313" key="2">
    <source>
        <dbReference type="Proteomes" id="UP000078252"/>
    </source>
</evidence>
<evidence type="ECO:0000313" key="1">
    <source>
        <dbReference type="EMBL" id="KTR07756.1"/>
    </source>
</evidence>
<comment type="caution">
    <text evidence="1">The sequence shown here is derived from an EMBL/GenBank/DDBJ whole genome shotgun (WGS) entry which is preliminary data.</text>
</comment>
<reference evidence="1 2" key="1">
    <citation type="journal article" date="2016" name="Front. Microbiol.">
        <title>Genomic Resource of Rice Seed Associated Bacteria.</title>
        <authorList>
            <person name="Midha S."/>
            <person name="Bansal K."/>
            <person name="Sharma S."/>
            <person name="Kumar N."/>
            <person name="Patil P.P."/>
            <person name="Chaudhry V."/>
            <person name="Patil P.B."/>
        </authorList>
    </citation>
    <scope>NUCLEOTIDE SEQUENCE [LARGE SCALE GENOMIC DNA]</scope>
    <source>
        <strain evidence="1 2">NS184</strain>
    </source>
</reference>
<dbReference type="AlphaFoldDB" id="A0A175RVQ0"/>
<accession>A0A175RVQ0</accession>